<organism evidence="4">
    <name type="scientific">Echinostoma caproni</name>
    <dbReference type="NCBI Taxonomy" id="27848"/>
    <lineage>
        <taxon>Eukaryota</taxon>
        <taxon>Metazoa</taxon>
        <taxon>Spiralia</taxon>
        <taxon>Lophotrochozoa</taxon>
        <taxon>Platyhelminthes</taxon>
        <taxon>Trematoda</taxon>
        <taxon>Digenea</taxon>
        <taxon>Plagiorchiida</taxon>
        <taxon>Echinostomata</taxon>
        <taxon>Echinostomatoidea</taxon>
        <taxon>Echinostomatidae</taxon>
        <taxon>Echinostoma</taxon>
    </lineage>
</organism>
<dbReference type="Proteomes" id="UP000272942">
    <property type="component" value="Unassembled WGS sequence"/>
</dbReference>
<gene>
    <name evidence="2" type="ORF">ECPE_LOCUS8319</name>
</gene>
<keyword evidence="3" id="KW-1185">Reference proteome</keyword>
<keyword evidence="1" id="KW-0812">Transmembrane</keyword>
<dbReference type="AlphaFoldDB" id="A0A183AMY4"/>
<feature type="transmembrane region" description="Helical" evidence="1">
    <location>
        <begin position="12"/>
        <end position="31"/>
    </location>
</feature>
<dbReference type="EMBL" id="UZAN01045812">
    <property type="protein sequence ID" value="VDP83240.1"/>
    <property type="molecule type" value="Genomic_DNA"/>
</dbReference>
<reference evidence="4" key="1">
    <citation type="submission" date="2016-06" db="UniProtKB">
        <authorList>
            <consortium name="WormBaseParasite"/>
        </authorList>
    </citation>
    <scope>IDENTIFICATION</scope>
</reference>
<protein>
    <submittedName>
        <fullName evidence="4">PHM7_cyt domain-containing protein</fullName>
    </submittedName>
</protein>
<dbReference type="OrthoDB" id="1689567at2759"/>
<evidence type="ECO:0000313" key="4">
    <source>
        <dbReference type="WBParaSite" id="ECPE_0000834501-mRNA-1"/>
    </source>
</evidence>
<name>A0A183AMY4_9TREM</name>
<evidence type="ECO:0000313" key="2">
    <source>
        <dbReference type="EMBL" id="VDP83240.1"/>
    </source>
</evidence>
<dbReference type="WBParaSite" id="ECPE_0000834501-mRNA-1">
    <property type="protein sequence ID" value="ECPE_0000834501-mRNA-1"/>
    <property type="gene ID" value="ECPE_0000834501"/>
</dbReference>
<sequence length="352" mass="39961">MPSYFEISQGPWILWALALVSSILYLVFVGLRFEYAYYWPKLSGICRLWNEGAHTSSHSQLLINTDGADSSAWSTDSQIQINGPESTCQCLLVNQLVICGPFCYLCKHYTIPPMTLTPERSLVCLGQIPNVLMLSNVAEKPLNELEKEITSYFSSFDPPINVQWIRPLYDVYQIVTQERARLETEMLFQLAESEFNRTGRDPRFWHGFCGCGTCLKVFCASCCCCFPCVRQANEQSDLAREVYQERLLTEKIWLDGQYKRLAGLTQRPIGFTSGVVFVGLTNADEALRVATEFSIYLQRAIPTDYTIHPSTHTICLPVTRWSNMLLNKERARHYAGAPFGHLQLAPLPAEVL</sequence>
<proteinExistence type="predicted"/>
<accession>A0A183AMY4</accession>
<keyword evidence="1" id="KW-0472">Membrane</keyword>
<reference evidence="2 3" key="2">
    <citation type="submission" date="2018-11" db="EMBL/GenBank/DDBJ databases">
        <authorList>
            <consortium name="Pathogen Informatics"/>
        </authorList>
    </citation>
    <scope>NUCLEOTIDE SEQUENCE [LARGE SCALE GENOMIC DNA]</scope>
    <source>
        <strain evidence="2 3">Egypt</strain>
    </source>
</reference>
<evidence type="ECO:0000313" key="3">
    <source>
        <dbReference type="Proteomes" id="UP000272942"/>
    </source>
</evidence>
<evidence type="ECO:0000256" key="1">
    <source>
        <dbReference type="SAM" id="Phobius"/>
    </source>
</evidence>
<keyword evidence="1" id="KW-1133">Transmembrane helix</keyword>